<organism evidence="1 2">
    <name type="scientific">Pisolithus microcarpus 441</name>
    <dbReference type="NCBI Taxonomy" id="765257"/>
    <lineage>
        <taxon>Eukaryota</taxon>
        <taxon>Fungi</taxon>
        <taxon>Dikarya</taxon>
        <taxon>Basidiomycota</taxon>
        <taxon>Agaricomycotina</taxon>
        <taxon>Agaricomycetes</taxon>
        <taxon>Agaricomycetidae</taxon>
        <taxon>Boletales</taxon>
        <taxon>Sclerodermatineae</taxon>
        <taxon>Pisolithaceae</taxon>
        <taxon>Pisolithus</taxon>
    </lineage>
</organism>
<evidence type="ECO:0000313" key="2">
    <source>
        <dbReference type="Proteomes" id="UP000054018"/>
    </source>
</evidence>
<reference evidence="1 2" key="1">
    <citation type="submission" date="2014-04" db="EMBL/GenBank/DDBJ databases">
        <authorList>
            <consortium name="DOE Joint Genome Institute"/>
            <person name="Kuo A."/>
            <person name="Kohler A."/>
            <person name="Costa M.D."/>
            <person name="Nagy L.G."/>
            <person name="Floudas D."/>
            <person name="Copeland A."/>
            <person name="Barry K.W."/>
            <person name="Cichocki N."/>
            <person name="Veneault-Fourrey C."/>
            <person name="LaButti K."/>
            <person name="Lindquist E.A."/>
            <person name="Lipzen A."/>
            <person name="Lundell T."/>
            <person name="Morin E."/>
            <person name="Murat C."/>
            <person name="Sun H."/>
            <person name="Tunlid A."/>
            <person name="Henrissat B."/>
            <person name="Grigoriev I.V."/>
            <person name="Hibbett D.S."/>
            <person name="Martin F."/>
            <person name="Nordberg H.P."/>
            <person name="Cantor M.N."/>
            <person name="Hua S.X."/>
        </authorList>
    </citation>
    <scope>NUCLEOTIDE SEQUENCE [LARGE SCALE GENOMIC DNA]</scope>
    <source>
        <strain evidence="1 2">441</strain>
    </source>
</reference>
<keyword evidence="2" id="KW-1185">Reference proteome</keyword>
<accession>A0A0C9ZGW2</accession>
<dbReference type="Proteomes" id="UP000054018">
    <property type="component" value="Unassembled WGS sequence"/>
</dbReference>
<evidence type="ECO:0000313" key="1">
    <source>
        <dbReference type="EMBL" id="KIK21742.1"/>
    </source>
</evidence>
<name>A0A0C9ZGW2_9AGAM</name>
<protein>
    <submittedName>
        <fullName evidence="1">Uncharacterized protein</fullName>
    </submittedName>
</protein>
<sequence length="55" mass="6523">MNMEVDLLEEMKMEAVLLSETIMEETSLVKEEDHLAVMILKRRTKMVLEDMRELP</sequence>
<dbReference type="HOGENOM" id="CLU_3033309_0_0_1"/>
<reference evidence="2" key="2">
    <citation type="submission" date="2015-01" db="EMBL/GenBank/DDBJ databases">
        <title>Evolutionary Origins and Diversification of the Mycorrhizal Mutualists.</title>
        <authorList>
            <consortium name="DOE Joint Genome Institute"/>
            <consortium name="Mycorrhizal Genomics Consortium"/>
            <person name="Kohler A."/>
            <person name="Kuo A."/>
            <person name="Nagy L.G."/>
            <person name="Floudas D."/>
            <person name="Copeland A."/>
            <person name="Barry K.W."/>
            <person name="Cichocki N."/>
            <person name="Veneault-Fourrey C."/>
            <person name="LaButti K."/>
            <person name="Lindquist E.A."/>
            <person name="Lipzen A."/>
            <person name="Lundell T."/>
            <person name="Morin E."/>
            <person name="Murat C."/>
            <person name="Riley R."/>
            <person name="Ohm R."/>
            <person name="Sun H."/>
            <person name="Tunlid A."/>
            <person name="Henrissat B."/>
            <person name="Grigoriev I.V."/>
            <person name="Hibbett D.S."/>
            <person name="Martin F."/>
        </authorList>
    </citation>
    <scope>NUCLEOTIDE SEQUENCE [LARGE SCALE GENOMIC DNA]</scope>
    <source>
        <strain evidence="2">441</strain>
    </source>
</reference>
<dbReference type="AlphaFoldDB" id="A0A0C9ZGW2"/>
<dbReference type="EMBL" id="KN833747">
    <property type="protein sequence ID" value="KIK21742.1"/>
    <property type="molecule type" value="Genomic_DNA"/>
</dbReference>
<gene>
    <name evidence="1" type="ORF">PISMIDRAFT_12036</name>
</gene>
<proteinExistence type="predicted"/>